<dbReference type="InterPro" id="IPR003200">
    <property type="entry name" value="Nict_dMeBzImd_PRibTrfase"/>
</dbReference>
<comment type="function">
    <text evidence="10">Catalyzes the synthesis of alpha-ribazole-5'-phosphate from nicotinate mononucleotide (NAMN) and 5,6-dimethylbenzimidazole (DMB).</text>
</comment>
<sequence length="354" mass="37569">MENRLKVILDTIEPVDTKREAEIQAHLDDLTKPKGSLGRLEELAQKYILITGASWPKIPQKAVFVFAGDHGVTEEGISAFPKEVTYQMVYNFLRGGAGINVLARHAGANVHVVDAGVDYDFEKNQDLIIKKVDYGTKNMIKGPAMTRQQAVEGILNGIEIAFDAIQRGYGLLATGEMGIGNTTPASAITAVITGKSPACVTGRGTGIDSDALNKKIQIIEQAININQPNPCDGIDVLSKVGGHEIAGIAGLILGCAAKKVPVVVDGFISTAGALIAHTLCPTSVQYMFASHMSVEQGHRIQLEHLGLKPLLDMDLRLGEGTGAALAMTIIDAAIKIYTEMATFSGAKVSPGNEV</sequence>
<dbReference type="Gene3D" id="3.40.50.10210">
    <property type="match status" value="1"/>
</dbReference>
<protein>
    <recommendedName>
        <fullName evidence="4 10">Nicotinate-nucleotide--dimethylbenzimidazole phosphoribosyltransferase</fullName>
        <shortName evidence="10">NN:DBI PRT</shortName>
        <ecNumber evidence="3 10">2.4.2.21</ecNumber>
    </recommendedName>
    <alternativeName>
        <fullName evidence="8 10">N(1)-alpha-phosphoribosyltransferase</fullName>
    </alternativeName>
</protein>
<gene>
    <name evidence="10" type="primary">cobT</name>
    <name evidence="11" type="ORF">DBT_2060</name>
</gene>
<dbReference type="STRING" id="1156395.DBT_2060"/>
<keyword evidence="12" id="KW-1185">Reference proteome</keyword>
<keyword evidence="6 10" id="KW-0328">Glycosyltransferase</keyword>
<dbReference type="SUPFAM" id="SSF52733">
    <property type="entry name" value="Nicotinate mononucleotide:5,6-dimethylbenzimidazole phosphoribosyltransferase (CobT)"/>
    <property type="match status" value="1"/>
</dbReference>
<dbReference type="Proteomes" id="UP000093080">
    <property type="component" value="Unassembled WGS sequence"/>
</dbReference>
<comment type="catalytic activity">
    <reaction evidence="9 10">
        <text>5,6-dimethylbenzimidazole + nicotinate beta-D-ribonucleotide = alpha-ribazole 5'-phosphate + nicotinate + H(+)</text>
        <dbReference type="Rhea" id="RHEA:11196"/>
        <dbReference type="ChEBI" id="CHEBI:15378"/>
        <dbReference type="ChEBI" id="CHEBI:15890"/>
        <dbReference type="ChEBI" id="CHEBI:32544"/>
        <dbReference type="ChEBI" id="CHEBI:57502"/>
        <dbReference type="ChEBI" id="CHEBI:57918"/>
        <dbReference type="EC" id="2.4.2.21"/>
    </reaction>
</comment>
<dbReference type="InterPro" id="IPR017846">
    <property type="entry name" value="Nict_dMeBzImd_PRibTrfase_bact"/>
</dbReference>
<dbReference type="Gene3D" id="1.10.1610.10">
    <property type="match status" value="1"/>
</dbReference>
<dbReference type="CDD" id="cd02439">
    <property type="entry name" value="DMB-PRT_CobT"/>
    <property type="match status" value="1"/>
</dbReference>
<comment type="pathway">
    <text evidence="1 10">Nucleoside biosynthesis; alpha-ribazole biosynthesis; alpha-ribazole from 5,6-dimethylbenzimidazole: step 1/2.</text>
</comment>
<dbReference type="AlphaFoldDB" id="A0A1B9F3K7"/>
<evidence type="ECO:0000256" key="6">
    <source>
        <dbReference type="ARBA" id="ARBA00022676"/>
    </source>
</evidence>
<evidence type="ECO:0000256" key="1">
    <source>
        <dbReference type="ARBA" id="ARBA00005049"/>
    </source>
</evidence>
<evidence type="ECO:0000256" key="3">
    <source>
        <dbReference type="ARBA" id="ARBA00011991"/>
    </source>
</evidence>
<dbReference type="InterPro" id="IPR036087">
    <property type="entry name" value="Nict_dMeBzImd_PRibTrfase_sf"/>
</dbReference>
<accession>A0A1B9F3K7</accession>
<dbReference type="UniPathway" id="UPA00061">
    <property type="reaction ID" value="UER00516"/>
</dbReference>
<dbReference type="HAMAP" id="MF_00230">
    <property type="entry name" value="CobT"/>
    <property type="match status" value="1"/>
</dbReference>
<evidence type="ECO:0000313" key="12">
    <source>
        <dbReference type="Proteomes" id="UP000093080"/>
    </source>
</evidence>
<evidence type="ECO:0000256" key="10">
    <source>
        <dbReference type="HAMAP-Rule" id="MF_00230"/>
    </source>
</evidence>
<organism evidence="11 12">
    <name type="scientific">Dissulfuribacter thermophilus</name>
    <dbReference type="NCBI Taxonomy" id="1156395"/>
    <lineage>
        <taxon>Bacteria</taxon>
        <taxon>Pseudomonadati</taxon>
        <taxon>Thermodesulfobacteriota</taxon>
        <taxon>Dissulfuribacteria</taxon>
        <taxon>Dissulfuribacterales</taxon>
        <taxon>Dissulfuribacteraceae</taxon>
        <taxon>Dissulfuribacter</taxon>
    </lineage>
</organism>
<dbReference type="OrthoDB" id="9781491at2"/>
<dbReference type="InterPro" id="IPR023195">
    <property type="entry name" value="Nict_dMeBzImd_PRibTrfase_N"/>
</dbReference>
<dbReference type="NCBIfam" id="NF000996">
    <property type="entry name" value="PRK00105.1"/>
    <property type="match status" value="1"/>
</dbReference>
<name>A0A1B9F3K7_9BACT</name>
<evidence type="ECO:0000256" key="9">
    <source>
        <dbReference type="ARBA" id="ARBA00047340"/>
    </source>
</evidence>
<evidence type="ECO:0000256" key="2">
    <source>
        <dbReference type="ARBA" id="ARBA00007110"/>
    </source>
</evidence>
<dbReference type="NCBIfam" id="TIGR03160">
    <property type="entry name" value="cobT_DBIPRT"/>
    <property type="match status" value="1"/>
</dbReference>
<dbReference type="Pfam" id="PF02277">
    <property type="entry name" value="DBI_PRT"/>
    <property type="match status" value="1"/>
</dbReference>
<dbReference type="EC" id="2.4.2.21" evidence="3 10"/>
<dbReference type="FunFam" id="3.40.50.10210:FF:000001">
    <property type="entry name" value="Nicotinate-nucleotide--dimethylbenzimidazole phosphoribosyltransferase"/>
    <property type="match status" value="1"/>
</dbReference>
<comment type="similarity">
    <text evidence="2 10">Belongs to the CobT family.</text>
</comment>
<proteinExistence type="inferred from homology"/>
<dbReference type="GO" id="GO:0009236">
    <property type="term" value="P:cobalamin biosynthetic process"/>
    <property type="evidence" value="ECO:0007669"/>
    <property type="project" value="UniProtKB-UniRule"/>
</dbReference>
<dbReference type="RefSeq" id="WP_083186754.1">
    <property type="nucleotide sequence ID" value="NZ_MAGO01000011.1"/>
</dbReference>
<reference evidence="11 12" key="1">
    <citation type="submission" date="2016-06" db="EMBL/GenBank/DDBJ databases">
        <title>Respiratory ammonification of nitrate coupled to the oxidation of elemental sulfur in deep-sea autotrophic thermophilic bacteria.</title>
        <authorList>
            <person name="Slobodkina G.B."/>
            <person name="Mardanov A.V."/>
            <person name="Ravin N.V."/>
            <person name="Frolova A.A."/>
            <person name="Viryasiv M.B."/>
            <person name="Chernyh N.A."/>
            <person name="Bonch-Osmolovskaya E.A."/>
            <person name="Slobodkin A.I."/>
        </authorList>
    </citation>
    <scope>NUCLEOTIDE SEQUENCE [LARGE SCALE GENOMIC DNA]</scope>
    <source>
        <strain evidence="11 12">S69</strain>
    </source>
</reference>
<evidence type="ECO:0000313" key="11">
    <source>
        <dbReference type="EMBL" id="OCC14518.1"/>
    </source>
</evidence>
<dbReference type="PANTHER" id="PTHR43463:SF1">
    <property type="entry name" value="NICOTINATE-NUCLEOTIDE--DIMETHYLBENZIMIDAZOLE PHOSPHORIBOSYLTRANSFERASE"/>
    <property type="match status" value="1"/>
</dbReference>
<comment type="caution">
    <text evidence="11">The sequence shown here is derived from an EMBL/GenBank/DDBJ whole genome shotgun (WGS) entry which is preliminary data.</text>
</comment>
<feature type="active site" description="Proton acceptor" evidence="10">
    <location>
        <position position="319"/>
    </location>
</feature>
<dbReference type="PANTHER" id="PTHR43463">
    <property type="entry name" value="NICOTINATE-NUCLEOTIDE--DIMETHYLBENZIMIDAZOLE PHOSPHORIBOSYLTRANSFERASE"/>
    <property type="match status" value="1"/>
</dbReference>
<keyword evidence="5 10" id="KW-0169">Cobalamin biosynthesis</keyword>
<dbReference type="GO" id="GO:0008939">
    <property type="term" value="F:nicotinate-nucleotide-dimethylbenzimidazole phosphoribosyltransferase activity"/>
    <property type="evidence" value="ECO:0007669"/>
    <property type="project" value="UniProtKB-UniRule"/>
</dbReference>
<evidence type="ECO:0000256" key="4">
    <source>
        <dbReference type="ARBA" id="ARBA00015486"/>
    </source>
</evidence>
<keyword evidence="7 10" id="KW-0808">Transferase</keyword>
<evidence type="ECO:0000256" key="8">
    <source>
        <dbReference type="ARBA" id="ARBA00030686"/>
    </source>
</evidence>
<dbReference type="PATRIC" id="fig|1156395.6.peg.2084"/>
<evidence type="ECO:0000256" key="7">
    <source>
        <dbReference type="ARBA" id="ARBA00022679"/>
    </source>
</evidence>
<evidence type="ECO:0000256" key="5">
    <source>
        <dbReference type="ARBA" id="ARBA00022573"/>
    </source>
</evidence>
<dbReference type="EMBL" id="MAGO01000011">
    <property type="protein sequence ID" value="OCC14518.1"/>
    <property type="molecule type" value="Genomic_DNA"/>
</dbReference>